<keyword evidence="1" id="KW-0413">Isomerase</keyword>
<keyword evidence="2" id="KW-1185">Reference proteome</keyword>
<dbReference type="Proteomes" id="UP000004986">
    <property type="component" value="Unassembled WGS sequence"/>
</dbReference>
<name>F3GS36_PSESJ</name>
<reference evidence="1 2" key="1">
    <citation type="journal article" date="2011" name="PLoS Pathog.">
        <title>Dynamic evolution of pathogenicity revealed by sequencing and comparative genomics of 19 Pseudomonas syringae isolates.</title>
        <authorList>
            <person name="Baltrus D.A."/>
            <person name="Nishimura M.T."/>
            <person name="Romanchuk A."/>
            <person name="Chang J.H."/>
            <person name="Mukhtar M.S."/>
            <person name="Cherkis K."/>
            <person name="Roach J."/>
            <person name="Grant S.R."/>
            <person name="Jones C.D."/>
            <person name="Dangl J.L."/>
        </authorList>
    </citation>
    <scope>NUCLEOTIDE SEQUENCE [LARGE SCALE GENOMIC DNA]</scope>
    <source>
        <strain evidence="1 2">1704B</strain>
    </source>
</reference>
<accession>F3GS36</accession>
<feature type="non-terminal residue" evidence="1">
    <location>
        <position position="1"/>
    </location>
</feature>
<evidence type="ECO:0000313" key="1">
    <source>
        <dbReference type="EMBL" id="EGH49889.1"/>
    </source>
</evidence>
<sequence length="35" mass="3692">THAETGFGYIEKGPALNADACQVARFVEKPDAITA</sequence>
<evidence type="ECO:0000313" key="2">
    <source>
        <dbReference type="Proteomes" id="UP000004986"/>
    </source>
</evidence>
<dbReference type="GO" id="GO:0016779">
    <property type="term" value="F:nucleotidyltransferase activity"/>
    <property type="evidence" value="ECO:0007669"/>
    <property type="project" value="UniProtKB-KW"/>
</dbReference>
<dbReference type="AlphaFoldDB" id="F3GS36"/>
<comment type="caution">
    <text evidence="1">The sequence shown here is derived from an EMBL/GenBank/DDBJ whole genome shotgun (WGS) entry which is preliminary data.</text>
</comment>
<dbReference type="GO" id="GO:0016853">
    <property type="term" value="F:isomerase activity"/>
    <property type="evidence" value="ECO:0007669"/>
    <property type="project" value="UniProtKB-KW"/>
</dbReference>
<dbReference type="Gene3D" id="3.90.550.10">
    <property type="entry name" value="Spore Coat Polysaccharide Biosynthesis Protein SpsA, Chain A"/>
    <property type="match status" value="1"/>
</dbReference>
<dbReference type="InterPro" id="IPR029044">
    <property type="entry name" value="Nucleotide-diphossugar_trans"/>
</dbReference>
<keyword evidence="1" id="KW-0548">Nucleotidyltransferase</keyword>
<organism evidence="1 2">
    <name type="scientific">Pseudomonas syringae pv. pisi str. 1704B</name>
    <dbReference type="NCBI Taxonomy" id="629263"/>
    <lineage>
        <taxon>Bacteria</taxon>
        <taxon>Pseudomonadati</taxon>
        <taxon>Pseudomonadota</taxon>
        <taxon>Gammaproteobacteria</taxon>
        <taxon>Pseudomonadales</taxon>
        <taxon>Pseudomonadaceae</taxon>
        <taxon>Pseudomonas</taxon>
        <taxon>Pseudomonas syringae</taxon>
    </lineage>
</organism>
<dbReference type="EMBL" id="AEAI01004860">
    <property type="protein sequence ID" value="EGH49889.1"/>
    <property type="molecule type" value="Genomic_DNA"/>
</dbReference>
<gene>
    <name evidence="1" type="ORF">PSYPI_48787</name>
</gene>
<feature type="non-terminal residue" evidence="1">
    <location>
        <position position="35"/>
    </location>
</feature>
<proteinExistence type="predicted"/>
<protein>
    <submittedName>
        <fullName evidence="1">Mannose-1-phosphate guanylyltransferase/mannose-6-phosphate isomerase</fullName>
    </submittedName>
</protein>
<keyword evidence="1" id="KW-0808">Transferase</keyword>
<dbReference type="HOGENOM" id="CLU_3370388_0_0_6"/>